<sequence length="71" mass="7200">MTTTPPSAAELAAACWKTSTYSGANNECVEIAPVGVAWFGIRDSKRVDGPAVAVPTTAFAAMIGAVQDGSL</sequence>
<evidence type="ECO:0000313" key="1">
    <source>
        <dbReference type="EMBL" id="MEJ8639990.1"/>
    </source>
</evidence>
<protein>
    <submittedName>
        <fullName evidence="1">DUF397 domain-containing protein</fullName>
    </submittedName>
</protein>
<gene>
    <name evidence="1" type="ORF">WKI67_42580</name>
</gene>
<evidence type="ECO:0000313" key="2">
    <source>
        <dbReference type="Proteomes" id="UP001377168"/>
    </source>
</evidence>
<comment type="caution">
    <text evidence="1">The sequence shown here is derived from an EMBL/GenBank/DDBJ whole genome shotgun (WGS) entry which is preliminary data.</text>
</comment>
<dbReference type="Proteomes" id="UP001377168">
    <property type="component" value="Unassembled WGS sequence"/>
</dbReference>
<proteinExistence type="predicted"/>
<organism evidence="1 2">
    <name type="scientific">Streptomyces achmelvichensis</name>
    <dbReference type="NCBI Taxonomy" id="3134111"/>
    <lineage>
        <taxon>Bacteria</taxon>
        <taxon>Bacillati</taxon>
        <taxon>Actinomycetota</taxon>
        <taxon>Actinomycetes</taxon>
        <taxon>Kitasatosporales</taxon>
        <taxon>Streptomycetaceae</taxon>
        <taxon>Streptomyces</taxon>
    </lineage>
</organism>
<keyword evidence="2" id="KW-1185">Reference proteome</keyword>
<accession>A0ACC6Q8Q8</accession>
<dbReference type="EMBL" id="JBBKAJ010000037">
    <property type="protein sequence ID" value="MEJ8639990.1"/>
    <property type="molecule type" value="Genomic_DNA"/>
</dbReference>
<name>A0ACC6Q8Q8_9ACTN</name>
<reference evidence="1" key="1">
    <citation type="submission" date="2024-03" db="EMBL/GenBank/DDBJ databases">
        <title>Novel Streptomyces species of biotechnological and ecological value are a feature of Machair soil.</title>
        <authorList>
            <person name="Prole J.R."/>
            <person name="Goodfellow M."/>
            <person name="Allenby N."/>
            <person name="Ward A.C."/>
        </authorList>
    </citation>
    <scope>NUCLEOTIDE SEQUENCE</scope>
    <source>
        <strain evidence="1">MS2.AVA.5</strain>
    </source>
</reference>